<keyword evidence="1" id="KW-0472">Membrane</keyword>
<evidence type="ECO:0000256" key="1">
    <source>
        <dbReference type="SAM" id="Phobius"/>
    </source>
</evidence>
<protein>
    <submittedName>
        <fullName evidence="2">Uncharacterized protein</fullName>
    </submittedName>
</protein>
<evidence type="ECO:0000313" key="3">
    <source>
        <dbReference type="Proteomes" id="UP000235023"/>
    </source>
</evidence>
<gene>
    <name evidence="2" type="ORF">BDW42DRAFT_176804</name>
</gene>
<organism evidence="2 3">
    <name type="scientific">Aspergillus taichungensis</name>
    <dbReference type="NCBI Taxonomy" id="482145"/>
    <lineage>
        <taxon>Eukaryota</taxon>
        <taxon>Fungi</taxon>
        <taxon>Dikarya</taxon>
        <taxon>Ascomycota</taxon>
        <taxon>Pezizomycotina</taxon>
        <taxon>Eurotiomycetes</taxon>
        <taxon>Eurotiomycetidae</taxon>
        <taxon>Eurotiales</taxon>
        <taxon>Aspergillaceae</taxon>
        <taxon>Aspergillus</taxon>
        <taxon>Aspergillus subgen. Circumdati</taxon>
    </lineage>
</organism>
<dbReference type="Proteomes" id="UP000235023">
    <property type="component" value="Unassembled WGS sequence"/>
</dbReference>
<feature type="transmembrane region" description="Helical" evidence="1">
    <location>
        <begin position="6"/>
        <end position="37"/>
    </location>
</feature>
<dbReference type="EMBL" id="KZ559595">
    <property type="protein sequence ID" value="PLN77466.1"/>
    <property type="molecule type" value="Genomic_DNA"/>
</dbReference>
<name>A0A2J5HK77_9EURO</name>
<proteinExistence type="predicted"/>
<evidence type="ECO:0000313" key="2">
    <source>
        <dbReference type="EMBL" id="PLN77466.1"/>
    </source>
</evidence>
<keyword evidence="1" id="KW-0812">Transmembrane</keyword>
<dbReference type="AlphaFoldDB" id="A0A2J5HK77"/>
<accession>A0A2J5HK77</accession>
<keyword evidence="3" id="KW-1185">Reference proteome</keyword>
<reference evidence="3" key="1">
    <citation type="submission" date="2017-12" db="EMBL/GenBank/DDBJ databases">
        <authorList>
            <consortium name="DOE Joint Genome Institute"/>
            <person name="Mondo S.J."/>
            <person name="Kjaerbolling I."/>
            <person name="Vesth T.C."/>
            <person name="Frisvad J.C."/>
            <person name="Nybo J.L."/>
            <person name="Theobald S."/>
            <person name="Kuo A."/>
            <person name="Bowyer P."/>
            <person name="Matsuda Y."/>
            <person name="Lyhne E.K."/>
            <person name="Kogle M.E."/>
            <person name="Clum A."/>
            <person name="Lipzen A."/>
            <person name="Salamov A."/>
            <person name="Ngan C.Y."/>
            <person name="Daum C."/>
            <person name="Chiniquy J."/>
            <person name="Barry K."/>
            <person name="LaButti K."/>
            <person name="Haridas S."/>
            <person name="Simmons B.A."/>
            <person name="Magnuson J.K."/>
            <person name="Mortensen U.H."/>
            <person name="Larsen T.O."/>
            <person name="Grigoriev I.V."/>
            <person name="Baker S.E."/>
            <person name="Andersen M.R."/>
            <person name="Nordberg H.P."/>
            <person name="Cantor M.N."/>
            <person name="Hua S.X."/>
        </authorList>
    </citation>
    <scope>NUCLEOTIDE SEQUENCE [LARGE SCALE GENOMIC DNA]</scope>
    <source>
        <strain evidence="3">IBT 19404</strain>
    </source>
</reference>
<sequence length="60" mass="6831">MSITSITFAGAILIVSCIYLSVCLLSCLALFLFHLFFFRWGLPFSDQVLNYEDHVQNTPN</sequence>
<dbReference type="OrthoDB" id="2245455at2759"/>
<keyword evidence="1" id="KW-1133">Transmembrane helix</keyword>